<name>A0ABQ5E620_9ASTR</name>
<reference evidence="1" key="2">
    <citation type="submission" date="2022-01" db="EMBL/GenBank/DDBJ databases">
        <authorList>
            <person name="Yamashiro T."/>
            <person name="Shiraishi A."/>
            <person name="Satake H."/>
            <person name="Nakayama K."/>
        </authorList>
    </citation>
    <scope>NUCLEOTIDE SEQUENCE</scope>
</reference>
<reference evidence="1" key="1">
    <citation type="journal article" date="2022" name="Int. J. Mol. Sci.">
        <title>Draft Genome of Tanacetum Coccineum: Genomic Comparison of Closely Related Tanacetum-Family Plants.</title>
        <authorList>
            <person name="Yamashiro T."/>
            <person name="Shiraishi A."/>
            <person name="Nakayama K."/>
            <person name="Satake H."/>
        </authorList>
    </citation>
    <scope>NUCLEOTIDE SEQUENCE</scope>
</reference>
<evidence type="ECO:0000313" key="1">
    <source>
        <dbReference type="EMBL" id="GJT46303.1"/>
    </source>
</evidence>
<protein>
    <submittedName>
        <fullName evidence="1">Uncharacterized protein</fullName>
    </submittedName>
</protein>
<accession>A0ABQ5E620</accession>
<organism evidence="1 2">
    <name type="scientific">Tanacetum coccineum</name>
    <dbReference type="NCBI Taxonomy" id="301880"/>
    <lineage>
        <taxon>Eukaryota</taxon>
        <taxon>Viridiplantae</taxon>
        <taxon>Streptophyta</taxon>
        <taxon>Embryophyta</taxon>
        <taxon>Tracheophyta</taxon>
        <taxon>Spermatophyta</taxon>
        <taxon>Magnoliopsida</taxon>
        <taxon>eudicotyledons</taxon>
        <taxon>Gunneridae</taxon>
        <taxon>Pentapetalae</taxon>
        <taxon>asterids</taxon>
        <taxon>campanulids</taxon>
        <taxon>Asterales</taxon>
        <taxon>Asteraceae</taxon>
        <taxon>Asteroideae</taxon>
        <taxon>Anthemideae</taxon>
        <taxon>Anthemidinae</taxon>
        <taxon>Tanacetum</taxon>
    </lineage>
</organism>
<dbReference type="EMBL" id="BQNB010015974">
    <property type="protein sequence ID" value="GJT46303.1"/>
    <property type="molecule type" value="Genomic_DNA"/>
</dbReference>
<proteinExistence type="predicted"/>
<sequence>MMNLKGYEKGEIIHTLAWQRIAFAAMAGASSDDSSSPVSATPEEGAPEALNMSFGVENCARRMLENKGEALGSNMKGLTEHYKRLETKEVQVRDAGNQTVTTYKRDESTKKCKKGCYPHSIDSVVVFTLKMDPNYWNKGPRRQCCEIRGWKYNSVKIRVRSCSAGAELAGSGGSRFSEDEIGITTDDGF</sequence>
<keyword evidence="2" id="KW-1185">Reference proteome</keyword>
<comment type="caution">
    <text evidence="1">The sequence shown here is derived from an EMBL/GenBank/DDBJ whole genome shotgun (WGS) entry which is preliminary data.</text>
</comment>
<dbReference type="Proteomes" id="UP001151760">
    <property type="component" value="Unassembled WGS sequence"/>
</dbReference>
<evidence type="ECO:0000313" key="2">
    <source>
        <dbReference type="Proteomes" id="UP001151760"/>
    </source>
</evidence>
<gene>
    <name evidence="1" type="ORF">Tco_0955018</name>
</gene>